<dbReference type="SUPFAM" id="SSF55785">
    <property type="entry name" value="PYP-like sensor domain (PAS domain)"/>
    <property type="match status" value="2"/>
</dbReference>
<reference evidence="12 13" key="1">
    <citation type="journal article" date="2020" name="Arch. Microbiol.">
        <title>The genome sequence of the giant phototrophic gammaproteobacterium Thiospirillum jenense gives insight into its physiological properties and phylogenetic relationships.</title>
        <authorList>
            <person name="Imhoff J.F."/>
            <person name="Meyer T.E."/>
            <person name="Kyndt J.A."/>
        </authorList>
    </citation>
    <scope>NUCLEOTIDE SEQUENCE [LARGE SCALE GENOMIC DNA]</scope>
    <source>
        <strain evidence="12 13">DSM 216</strain>
    </source>
</reference>
<evidence type="ECO:0000256" key="1">
    <source>
        <dbReference type="ARBA" id="ARBA00000085"/>
    </source>
</evidence>
<dbReference type="SMART" id="SM00091">
    <property type="entry name" value="PAS"/>
    <property type="match status" value="2"/>
</dbReference>
<keyword evidence="3" id="KW-0597">Phosphoprotein</keyword>
<feature type="transmembrane region" description="Helical" evidence="9">
    <location>
        <begin position="21"/>
        <end position="48"/>
    </location>
</feature>
<keyword evidence="5" id="KW-0547">Nucleotide-binding</keyword>
<feature type="domain" description="PAS" evidence="11">
    <location>
        <begin position="505"/>
        <end position="542"/>
    </location>
</feature>
<name>A0A839HBT2_9GAMM</name>
<evidence type="ECO:0000313" key="12">
    <source>
        <dbReference type="EMBL" id="MBB1126455.1"/>
    </source>
</evidence>
<keyword evidence="8" id="KW-0902">Two-component regulatory system</keyword>
<evidence type="ECO:0000259" key="11">
    <source>
        <dbReference type="PROSITE" id="PS50112"/>
    </source>
</evidence>
<dbReference type="InterPro" id="IPR005467">
    <property type="entry name" value="His_kinase_dom"/>
</dbReference>
<dbReference type="AlphaFoldDB" id="A0A839HBT2"/>
<comment type="catalytic activity">
    <reaction evidence="1">
        <text>ATP + protein L-histidine = ADP + protein N-phospho-L-histidine.</text>
        <dbReference type="EC" id="2.7.13.3"/>
    </reaction>
</comment>
<evidence type="ECO:0000256" key="8">
    <source>
        <dbReference type="ARBA" id="ARBA00023012"/>
    </source>
</evidence>
<keyword evidence="4" id="KW-0808">Transferase</keyword>
<dbReference type="EMBL" id="JABVCQ010000019">
    <property type="protein sequence ID" value="MBB1126455.1"/>
    <property type="molecule type" value="Genomic_DNA"/>
</dbReference>
<proteinExistence type="predicted"/>
<comment type="caution">
    <text evidence="12">The sequence shown here is derived from an EMBL/GenBank/DDBJ whole genome shotgun (WGS) entry which is preliminary data.</text>
</comment>
<evidence type="ECO:0000256" key="6">
    <source>
        <dbReference type="ARBA" id="ARBA00022777"/>
    </source>
</evidence>
<dbReference type="CDD" id="cd00082">
    <property type="entry name" value="HisKA"/>
    <property type="match status" value="1"/>
</dbReference>
<feature type="domain" description="Histidine kinase" evidence="10">
    <location>
        <begin position="639"/>
        <end position="850"/>
    </location>
</feature>
<keyword evidence="7" id="KW-0067">ATP-binding</keyword>
<dbReference type="InterPro" id="IPR000014">
    <property type="entry name" value="PAS"/>
</dbReference>
<feature type="transmembrane region" description="Helical" evidence="9">
    <location>
        <begin position="328"/>
        <end position="352"/>
    </location>
</feature>
<dbReference type="Gene3D" id="1.10.287.130">
    <property type="match status" value="1"/>
</dbReference>
<evidence type="ECO:0000256" key="4">
    <source>
        <dbReference type="ARBA" id="ARBA00022679"/>
    </source>
</evidence>
<evidence type="ECO:0000256" key="9">
    <source>
        <dbReference type="SAM" id="Phobius"/>
    </source>
</evidence>
<evidence type="ECO:0000259" key="10">
    <source>
        <dbReference type="PROSITE" id="PS50109"/>
    </source>
</evidence>
<dbReference type="Gene3D" id="3.30.565.10">
    <property type="entry name" value="Histidine kinase-like ATPase, C-terminal domain"/>
    <property type="match status" value="1"/>
</dbReference>
<dbReference type="PROSITE" id="PS50112">
    <property type="entry name" value="PAS"/>
    <property type="match status" value="2"/>
</dbReference>
<keyword evidence="9" id="KW-0812">Transmembrane</keyword>
<gene>
    <name evidence="12" type="ORF">HUK38_09440</name>
</gene>
<protein>
    <recommendedName>
        <fullName evidence="2">histidine kinase</fullName>
        <ecNumber evidence="2">2.7.13.3</ecNumber>
    </recommendedName>
</protein>
<dbReference type="GO" id="GO:0005524">
    <property type="term" value="F:ATP binding"/>
    <property type="evidence" value="ECO:0007669"/>
    <property type="project" value="UniProtKB-KW"/>
</dbReference>
<dbReference type="Pfam" id="PF00512">
    <property type="entry name" value="HisKA"/>
    <property type="match status" value="1"/>
</dbReference>
<feature type="domain" description="PAS" evidence="11">
    <location>
        <begin position="383"/>
        <end position="426"/>
    </location>
</feature>
<dbReference type="Pfam" id="PF13188">
    <property type="entry name" value="PAS_8"/>
    <property type="match status" value="1"/>
</dbReference>
<dbReference type="Proteomes" id="UP000548632">
    <property type="component" value="Unassembled WGS sequence"/>
</dbReference>
<keyword evidence="6" id="KW-0418">Kinase</keyword>
<dbReference type="SMART" id="SM00387">
    <property type="entry name" value="HATPase_c"/>
    <property type="match status" value="1"/>
</dbReference>
<evidence type="ECO:0000256" key="3">
    <source>
        <dbReference type="ARBA" id="ARBA00022553"/>
    </source>
</evidence>
<dbReference type="NCBIfam" id="TIGR00229">
    <property type="entry name" value="sensory_box"/>
    <property type="match status" value="1"/>
</dbReference>
<dbReference type="InterPro" id="IPR003594">
    <property type="entry name" value="HATPase_dom"/>
</dbReference>
<dbReference type="InterPro" id="IPR003661">
    <property type="entry name" value="HisK_dim/P_dom"/>
</dbReference>
<accession>A0A839HBT2</accession>
<evidence type="ECO:0000256" key="7">
    <source>
        <dbReference type="ARBA" id="ARBA00022840"/>
    </source>
</evidence>
<dbReference type="InterPro" id="IPR036890">
    <property type="entry name" value="HATPase_C_sf"/>
</dbReference>
<dbReference type="InterPro" id="IPR035965">
    <property type="entry name" value="PAS-like_dom_sf"/>
</dbReference>
<evidence type="ECO:0000256" key="2">
    <source>
        <dbReference type="ARBA" id="ARBA00012438"/>
    </source>
</evidence>
<evidence type="ECO:0000313" key="13">
    <source>
        <dbReference type="Proteomes" id="UP000548632"/>
    </source>
</evidence>
<keyword evidence="9" id="KW-1133">Transmembrane helix</keyword>
<dbReference type="PANTHER" id="PTHR43065">
    <property type="entry name" value="SENSOR HISTIDINE KINASE"/>
    <property type="match status" value="1"/>
</dbReference>
<dbReference type="Gene3D" id="3.30.450.20">
    <property type="entry name" value="PAS domain"/>
    <property type="match status" value="2"/>
</dbReference>
<evidence type="ECO:0000256" key="5">
    <source>
        <dbReference type="ARBA" id="ARBA00022741"/>
    </source>
</evidence>
<dbReference type="RefSeq" id="WP_182584086.1">
    <property type="nucleotide sequence ID" value="NZ_JABVCQ010000019.1"/>
</dbReference>
<dbReference type="CDD" id="cd00130">
    <property type="entry name" value="PAS"/>
    <property type="match status" value="1"/>
</dbReference>
<dbReference type="Pfam" id="PF02518">
    <property type="entry name" value="HATPase_c"/>
    <property type="match status" value="1"/>
</dbReference>
<dbReference type="Pfam" id="PF13426">
    <property type="entry name" value="PAS_9"/>
    <property type="match status" value="1"/>
</dbReference>
<keyword evidence="9" id="KW-0472">Membrane</keyword>
<dbReference type="InterPro" id="IPR004358">
    <property type="entry name" value="Sig_transdc_His_kin-like_C"/>
</dbReference>
<dbReference type="SUPFAM" id="SSF47384">
    <property type="entry name" value="Homodimeric domain of signal transducing histidine kinase"/>
    <property type="match status" value="1"/>
</dbReference>
<dbReference type="GO" id="GO:0000155">
    <property type="term" value="F:phosphorelay sensor kinase activity"/>
    <property type="evidence" value="ECO:0007669"/>
    <property type="project" value="InterPro"/>
</dbReference>
<dbReference type="SMART" id="SM00388">
    <property type="entry name" value="HisKA"/>
    <property type="match status" value="1"/>
</dbReference>
<dbReference type="PROSITE" id="PS50109">
    <property type="entry name" value="HIS_KIN"/>
    <property type="match status" value="1"/>
</dbReference>
<sequence length="854" mass="97087">MTFLQTLITRMTPRRFRFNAIIHYSGYQFALLAISLTVLISLVSWVGYRWLYAKTLVQVEEVLNVISRIHVDQLTRWRNAHFQYANAVSQNPLLIRTIQAARRGEAQAEADLQQWLAGQRVAYQQRDTVFFDQQTQRCIQPASAMATCAELRAMQPLVWQAVIEQRQPQLAPVFYPPQLDNRHAAPTITLLIPVVDTQQTGGELLGLVVVRYDLRQNLYPLLQNWTLPRLHSVMLLVTQDGDTPRLANELPAIEIPPNPPLAKGGRGDLQIGMSLIGRPELGATMFMLRVTDLWGRKSVAVTQQLPESDWRIITLAPLDVLLAQTHHIGLMLLVVSLSIMLAAGVFISLYIWRRRGREYLRRYQYERQRRELAEAVRTRDEQLQHFYAILLNTSLDGFWLCDLNGRFLEVNAAYCAMIGYSRSELLQLRIADIEAVESEAEHAARLIRLQQMGNDRFESQHRCRDGSIIAVEISASYSPANGGQVYVFLRDMTQRKQMDQVLAIERAQLRSLFDGLDDIIYVADPHSYHLVYVNETVRRLFNPQPIGQLCYAVLYGRVEPCLNCTNAQIFNSDNDQSYVWERQNEFNQRWYRCADKVITWSDGRRLRFEIAADITAQKLHEQQRIQLEKLSALGQLTAGVAHELNNPLMGIINEIQFCLDVLPNGDECADSLRAAEHQTRRCMDIVQSLLTFSRPSAVTFQLVDPREVVGQTIRLLDYRLRKEGIKINLVVADDVTTWRLQPARFEQVLINLLANAIDAVSTCTDKQIALHLHQTTTHAQLTVSDNGCGITAADQLRLCEPFFTTKPTGQGTGLGLATSWSIIAEHGGTLEFRSQVGTGTTVTITLINWQPTTF</sequence>
<dbReference type="PRINTS" id="PR00344">
    <property type="entry name" value="BCTRLSENSOR"/>
</dbReference>
<keyword evidence="13" id="KW-1185">Reference proteome</keyword>
<dbReference type="SUPFAM" id="SSF55874">
    <property type="entry name" value="ATPase domain of HSP90 chaperone/DNA topoisomerase II/histidine kinase"/>
    <property type="match status" value="1"/>
</dbReference>
<organism evidence="12 13">
    <name type="scientific">Thiospirillum jenense</name>
    <dbReference type="NCBI Taxonomy" id="1653858"/>
    <lineage>
        <taxon>Bacteria</taxon>
        <taxon>Pseudomonadati</taxon>
        <taxon>Pseudomonadota</taxon>
        <taxon>Gammaproteobacteria</taxon>
        <taxon>Chromatiales</taxon>
        <taxon>Chromatiaceae</taxon>
        <taxon>Thiospirillum</taxon>
    </lineage>
</organism>
<dbReference type="EC" id="2.7.13.3" evidence="2"/>
<dbReference type="InterPro" id="IPR036097">
    <property type="entry name" value="HisK_dim/P_sf"/>
</dbReference>
<dbReference type="PANTHER" id="PTHR43065:SF10">
    <property type="entry name" value="PEROXIDE STRESS-ACTIVATED HISTIDINE KINASE MAK3"/>
    <property type="match status" value="1"/>
</dbReference>